<dbReference type="EMBL" id="KV427615">
    <property type="protein sequence ID" value="KZT08455.1"/>
    <property type="molecule type" value="Genomic_DNA"/>
</dbReference>
<proteinExistence type="predicted"/>
<keyword evidence="2" id="KW-1185">Reference proteome</keyword>
<dbReference type="InParanoid" id="A0A165F5Y8"/>
<protein>
    <submittedName>
        <fullName evidence="1">Uncharacterized protein</fullName>
    </submittedName>
</protein>
<evidence type="ECO:0000313" key="2">
    <source>
        <dbReference type="Proteomes" id="UP000076871"/>
    </source>
</evidence>
<name>A0A165F5Y8_9APHY</name>
<dbReference type="AlphaFoldDB" id="A0A165F5Y8"/>
<organism evidence="1 2">
    <name type="scientific">Laetiporus sulphureus 93-53</name>
    <dbReference type="NCBI Taxonomy" id="1314785"/>
    <lineage>
        <taxon>Eukaryota</taxon>
        <taxon>Fungi</taxon>
        <taxon>Dikarya</taxon>
        <taxon>Basidiomycota</taxon>
        <taxon>Agaricomycotina</taxon>
        <taxon>Agaricomycetes</taxon>
        <taxon>Polyporales</taxon>
        <taxon>Laetiporus</taxon>
    </lineage>
</organism>
<sequence>MKQAEGGTSFDSARMSLTKLEPPVLCPEGKTGLENRHGKRLRESRVRSVGIRAMNWKFGIKVRASEDDTSACNRLYSVQTFVNIYVHNGRDSSTNLNFATHTRTPNARRMVVNVRRLDGSDSGPVERFVWKSDDYPVNMSVPVTIRQLEAVSSTIITSKRLSVFSSAGRCIAVLEKREIIRFSEEVSILATDAFDGTLATDAFDDIPML</sequence>
<evidence type="ECO:0000313" key="1">
    <source>
        <dbReference type="EMBL" id="KZT08455.1"/>
    </source>
</evidence>
<accession>A0A165F5Y8</accession>
<dbReference type="Proteomes" id="UP000076871">
    <property type="component" value="Unassembled WGS sequence"/>
</dbReference>
<reference evidence="1 2" key="1">
    <citation type="journal article" date="2016" name="Mol. Biol. Evol.">
        <title>Comparative Genomics of Early-Diverging Mushroom-Forming Fungi Provides Insights into the Origins of Lignocellulose Decay Capabilities.</title>
        <authorList>
            <person name="Nagy L.G."/>
            <person name="Riley R."/>
            <person name="Tritt A."/>
            <person name="Adam C."/>
            <person name="Daum C."/>
            <person name="Floudas D."/>
            <person name="Sun H."/>
            <person name="Yadav J.S."/>
            <person name="Pangilinan J."/>
            <person name="Larsson K.H."/>
            <person name="Matsuura K."/>
            <person name="Barry K."/>
            <person name="Labutti K."/>
            <person name="Kuo R."/>
            <person name="Ohm R.A."/>
            <person name="Bhattacharya S.S."/>
            <person name="Shirouzu T."/>
            <person name="Yoshinaga Y."/>
            <person name="Martin F.M."/>
            <person name="Grigoriev I.V."/>
            <person name="Hibbett D.S."/>
        </authorList>
    </citation>
    <scope>NUCLEOTIDE SEQUENCE [LARGE SCALE GENOMIC DNA]</scope>
    <source>
        <strain evidence="1 2">93-53</strain>
    </source>
</reference>
<gene>
    <name evidence="1" type="ORF">LAESUDRAFT_748944</name>
</gene>
<dbReference type="RefSeq" id="XP_040766195.1">
    <property type="nucleotide sequence ID" value="XM_040911539.1"/>
</dbReference>
<dbReference type="GeneID" id="63828567"/>